<sequence>MAAKRMGSTQMAMVVGRTIYLHGVSRQRFLEDTGWIRHEVCHVYQYRQYGILRFLWLYWREYRRHGYYQNAFEVAARAAERDPEVLRNIDFAPKV</sequence>
<organism evidence="1 2">
    <name type="scientific">Chitinophaga parva</name>
    <dbReference type="NCBI Taxonomy" id="2169414"/>
    <lineage>
        <taxon>Bacteria</taxon>
        <taxon>Pseudomonadati</taxon>
        <taxon>Bacteroidota</taxon>
        <taxon>Chitinophagia</taxon>
        <taxon>Chitinophagales</taxon>
        <taxon>Chitinophagaceae</taxon>
        <taxon>Chitinophaga</taxon>
    </lineage>
</organism>
<protein>
    <submittedName>
        <fullName evidence="1">DUF4157 domain-containing protein</fullName>
    </submittedName>
</protein>
<name>A0A2T7BQB9_9BACT</name>
<accession>A0A2T7BQB9</accession>
<evidence type="ECO:0000313" key="2">
    <source>
        <dbReference type="Proteomes" id="UP000244450"/>
    </source>
</evidence>
<dbReference type="AlphaFoldDB" id="A0A2T7BQB9"/>
<dbReference type="Proteomes" id="UP000244450">
    <property type="component" value="Unassembled WGS sequence"/>
</dbReference>
<keyword evidence="2" id="KW-1185">Reference proteome</keyword>
<gene>
    <name evidence="1" type="ORF">DCC81_05495</name>
</gene>
<dbReference type="OrthoDB" id="679343at2"/>
<dbReference type="EMBL" id="QCYK01000001">
    <property type="protein sequence ID" value="PUZ29839.1"/>
    <property type="molecule type" value="Genomic_DNA"/>
</dbReference>
<evidence type="ECO:0000313" key="1">
    <source>
        <dbReference type="EMBL" id="PUZ29839.1"/>
    </source>
</evidence>
<proteinExistence type="predicted"/>
<comment type="caution">
    <text evidence="1">The sequence shown here is derived from an EMBL/GenBank/DDBJ whole genome shotgun (WGS) entry which is preliminary data.</text>
</comment>
<reference evidence="1 2" key="1">
    <citation type="submission" date="2018-04" db="EMBL/GenBank/DDBJ databases">
        <title>Chitinophaga fuyangensis sp. nov., isolated from soil in a chemical factory.</title>
        <authorList>
            <person name="Chen K."/>
        </authorList>
    </citation>
    <scope>NUCLEOTIDE SEQUENCE [LARGE SCALE GENOMIC DNA]</scope>
    <source>
        <strain evidence="1 2">LY-1</strain>
    </source>
</reference>